<evidence type="ECO:0000313" key="6">
    <source>
        <dbReference type="EMBL" id="MDT0264963.1"/>
    </source>
</evidence>
<dbReference type="RefSeq" id="WP_311663739.1">
    <property type="nucleotide sequence ID" value="NZ_JAVREO010000001.1"/>
</dbReference>
<evidence type="ECO:0000256" key="2">
    <source>
        <dbReference type="ARBA" id="ARBA00023125"/>
    </source>
</evidence>
<evidence type="ECO:0000313" key="7">
    <source>
        <dbReference type="Proteomes" id="UP001183410"/>
    </source>
</evidence>
<name>A0ABU2JIZ9_9ACTN</name>
<dbReference type="Proteomes" id="UP001183410">
    <property type="component" value="Unassembled WGS sequence"/>
</dbReference>
<feature type="domain" description="HTH tetR-type" evidence="5">
    <location>
        <begin position="9"/>
        <end position="69"/>
    </location>
</feature>
<dbReference type="EMBL" id="JAVREO010000001">
    <property type="protein sequence ID" value="MDT0264963.1"/>
    <property type="molecule type" value="Genomic_DNA"/>
</dbReference>
<dbReference type="Pfam" id="PF00440">
    <property type="entry name" value="TetR_N"/>
    <property type="match status" value="1"/>
</dbReference>
<proteinExistence type="predicted"/>
<accession>A0ABU2JIZ9</accession>
<keyword evidence="3" id="KW-0804">Transcription</keyword>
<dbReference type="SUPFAM" id="SSF48498">
    <property type="entry name" value="Tetracyclin repressor-like, C-terminal domain"/>
    <property type="match status" value="1"/>
</dbReference>
<dbReference type="InterPro" id="IPR009057">
    <property type="entry name" value="Homeodomain-like_sf"/>
</dbReference>
<dbReference type="PANTHER" id="PTHR30055">
    <property type="entry name" value="HTH-TYPE TRANSCRIPTIONAL REGULATOR RUTR"/>
    <property type="match status" value="1"/>
</dbReference>
<evidence type="ECO:0000259" key="5">
    <source>
        <dbReference type="PROSITE" id="PS50977"/>
    </source>
</evidence>
<dbReference type="PANTHER" id="PTHR30055:SF238">
    <property type="entry name" value="MYCOFACTOCIN BIOSYNTHESIS TRANSCRIPTIONAL REGULATOR MFTR-RELATED"/>
    <property type="match status" value="1"/>
</dbReference>
<dbReference type="Gene3D" id="1.10.357.10">
    <property type="entry name" value="Tetracycline Repressor, domain 2"/>
    <property type="match status" value="1"/>
</dbReference>
<keyword evidence="7" id="KW-1185">Reference proteome</keyword>
<keyword evidence="1" id="KW-0805">Transcription regulation</keyword>
<comment type="caution">
    <text evidence="6">The sequence shown here is derived from an EMBL/GenBank/DDBJ whole genome shotgun (WGS) entry which is preliminary data.</text>
</comment>
<gene>
    <name evidence="6" type="ORF">RM844_01535</name>
</gene>
<evidence type="ECO:0000256" key="3">
    <source>
        <dbReference type="ARBA" id="ARBA00023163"/>
    </source>
</evidence>
<reference evidence="7" key="1">
    <citation type="submission" date="2023-07" db="EMBL/GenBank/DDBJ databases">
        <title>30 novel species of actinomycetes from the DSMZ collection.</title>
        <authorList>
            <person name="Nouioui I."/>
        </authorList>
    </citation>
    <scope>NUCLEOTIDE SEQUENCE [LARGE SCALE GENOMIC DNA]</scope>
    <source>
        <strain evidence="7">DSM 44915</strain>
    </source>
</reference>
<organism evidence="6 7">
    <name type="scientific">Streptomyces chisholmiae</name>
    <dbReference type="NCBI Taxonomy" id="3075540"/>
    <lineage>
        <taxon>Bacteria</taxon>
        <taxon>Bacillati</taxon>
        <taxon>Actinomycetota</taxon>
        <taxon>Actinomycetes</taxon>
        <taxon>Kitasatosporales</taxon>
        <taxon>Streptomycetaceae</taxon>
        <taxon>Streptomyces</taxon>
    </lineage>
</organism>
<evidence type="ECO:0000256" key="4">
    <source>
        <dbReference type="PROSITE-ProRule" id="PRU00335"/>
    </source>
</evidence>
<protein>
    <submittedName>
        <fullName evidence="6">TetR/AcrR family transcriptional regulator</fullName>
    </submittedName>
</protein>
<evidence type="ECO:0000256" key="1">
    <source>
        <dbReference type="ARBA" id="ARBA00023015"/>
    </source>
</evidence>
<dbReference type="InterPro" id="IPR036271">
    <property type="entry name" value="Tet_transcr_reg_TetR-rel_C_sf"/>
</dbReference>
<dbReference type="SUPFAM" id="SSF46689">
    <property type="entry name" value="Homeodomain-like"/>
    <property type="match status" value="1"/>
</dbReference>
<dbReference type="PROSITE" id="PS50977">
    <property type="entry name" value="HTH_TETR_2"/>
    <property type="match status" value="1"/>
</dbReference>
<keyword evidence="2 4" id="KW-0238">DNA-binding</keyword>
<dbReference type="PRINTS" id="PR00455">
    <property type="entry name" value="HTHTETR"/>
</dbReference>
<dbReference type="Gene3D" id="1.10.10.60">
    <property type="entry name" value="Homeodomain-like"/>
    <property type="match status" value="1"/>
</dbReference>
<dbReference type="InterPro" id="IPR050109">
    <property type="entry name" value="HTH-type_TetR-like_transc_reg"/>
</dbReference>
<feature type="DNA-binding region" description="H-T-H motif" evidence="4">
    <location>
        <begin position="32"/>
        <end position="51"/>
    </location>
</feature>
<sequence length="214" mass="22814">MTATSPRRSATRERLHRAAVTLFAEQGLSATTVEQIAERAGVAKGTVYYNFSGKTELFEELLRDGVASLTGVLRRAADATPGGALPALEAMVGAGLSFVAGHLDLVRLLVAEQWRTNRAWYPTLLVVRRQLVGVVEEVLADGVKSGELRPDLDIELTSGALVGMVLTGALDWQAFHPERDQDEVRGALAVLLHGRLGAGDAGHGGPPEAREDGR</sequence>
<dbReference type="InterPro" id="IPR001647">
    <property type="entry name" value="HTH_TetR"/>
</dbReference>